<dbReference type="RefSeq" id="WP_272899734.1">
    <property type="nucleotide sequence ID" value="NZ_JBFQGM010000010.1"/>
</dbReference>
<evidence type="ECO:0000313" key="1">
    <source>
        <dbReference type="EMBL" id="MFL9463950.1"/>
    </source>
</evidence>
<evidence type="ECO:0000313" key="2">
    <source>
        <dbReference type="Proteomes" id="UP001628874"/>
    </source>
</evidence>
<keyword evidence="2" id="KW-1185">Reference proteome</keyword>
<proteinExistence type="predicted"/>
<sequence>MITFSTVDSLQLSRFNCSRVENAIALFKVKRKTSDRNLAAR</sequence>
<organism evidence="1 2">
    <name type="scientific">Scytonema tolypothrichoides VB-61278_2</name>
    <dbReference type="NCBI Taxonomy" id="3232314"/>
    <lineage>
        <taxon>Bacteria</taxon>
        <taxon>Bacillati</taxon>
        <taxon>Cyanobacteriota</taxon>
        <taxon>Cyanophyceae</taxon>
        <taxon>Nostocales</taxon>
        <taxon>Scytonemataceae</taxon>
        <taxon>Scytonema</taxon>
    </lineage>
</organism>
<name>A0ABW8WSI3_9CYAN</name>
<evidence type="ECO:0008006" key="3">
    <source>
        <dbReference type="Google" id="ProtNLM"/>
    </source>
</evidence>
<dbReference type="EMBL" id="JBFQGM010000010">
    <property type="protein sequence ID" value="MFL9463950.1"/>
    <property type="molecule type" value="Genomic_DNA"/>
</dbReference>
<accession>A0ABW8WSI3</accession>
<dbReference type="Proteomes" id="UP001628874">
    <property type="component" value="Unassembled WGS sequence"/>
</dbReference>
<comment type="caution">
    <text evidence="1">The sequence shown here is derived from an EMBL/GenBank/DDBJ whole genome shotgun (WGS) entry which is preliminary data.</text>
</comment>
<protein>
    <recommendedName>
        <fullName evidence="3">Transposase</fullName>
    </recommendedName>
</protein>
<reference evidence="1 2" key="1">
    <citation type="submission" date="2024-07" db="EMBL/GenBank/DDBJ databases">
        <authorList>
            <person name="Tripathy S."/>
        </authorList>
    </citation>
    <scope>NUCLEOTIDE SEQUENCE [LARGE SCALE GENOMIC DNA]</scope>
    <source>
        <strain evidence="1 2">VB-61278_2</strain>
    </source>
</reference>
<gene>
    <name evidence="1" type="ORF">AB0759_25400</name>
</gene>